<gene>
    <name evidence="3" type="ORF">WJX74_004162</name>
</gene>
<dbReference type="SUPFAM" id="SSF158745">
    <property type="entry name" value="LanC-like"/>
    <property type="match status" value="1"/>
</dbReference>
<dbReference type="PANTHER" id="PTHR12736">
    <property type="entry name" value="LANC-LIKE PROTEIN"/>
    <property type="match status" value="1"/>
</dbReference>
<evidence type="ECO:0000256" key="1">
    <source>
        <dbReference type="ARBA" id="ARBA00007179"/>
    </source>
</evidence>
<dbReference type="GO" id="GO:0005886">
    <property type="term" value="C:plasma membrane"/>
    <property type="evidence" value="ECO:0007669"/>
    <property type="project" value="TreeGrafter"/>
</dbReference>
<reference evidence="3 4" key="1">
    <citation type="journal article" date="2024" name="Nat. Commun.">
        <title>Phylogenomics reveals the evolutionary origins of lichenization in chlorophyte algae.</title>
        <authorList>
            <person name="Puginier C."/>
            <person name="Libourel C."/>
            <person name="Otte J."/>
            <person name="Skaloud P."/>
            <person name="Haon M."/>
            <person name="Grisel S."/>
            <person name="Petersen M."/>
            <person name="Berrin J.G."/>
            <person name="Delaux P.M."/>
            <person name="Dal Grande F."/>
            <person name="Keller J."/>
        </authorList>
    </citation>
    <scope>NUCLEOTIDE SEQUENCE [LARGE SCALE GENOMIC DNA]</scope>
    <source>
        <strain evidence="3 4">SAG 2145</strain>
    </source>
</reference>
<dbReference type="InterPro" id="IPR012341">
    <property type="entry name" value="6hp_glycosidase-like_sf"/>
</dbReference>
<feature type="binding site" evidence="2">
    <location>
        <position position="352"/>
    </location>
    <ligand>
        <name>Zn(2+)</name>
        <dbReference type="ChEBI" id="CHEBI:29105"/>
    </ligand>
</feature>
<dbReference type="AlphaFoldDB" id="A0AAW1S2Y2"/>
<comment type="similarity">
    <text evidence="1">Belongs to the LanC-like protein family.</text>
</comment>
<dbReference type="Proteomes" id="UP001438707">
    <property type="component" value="Unassembled WGS sequence"/>
</dbReference>
<accession>A0AAW1S2Y2</accession>
<dbReference type="PRINTS" id="PR01950">
    <property type="entry name" value="LANCSUPER"/>
</dbReference>
<feature type="binding site" evidence="2">
    <location>
        <position position="353"/>
    </location>
    <ligand>
        <name>Zn(2+)</name>
        <dbReference type="ChEBI" id="CHEBI:29105"/>
    </ligand>
</feature>
<dbReference type="InterPro" id="IPR020464">
    <property type="entry name" value="LanC-like_prot_euk"/>
</dbReference>
<organism evidence="3 4">
    <name type="scientific">Apatococcus lobatus</name>
    <dbReference type="NCBI Taxonomy" id="904363"/>
    <lineage>
        <taxon>Eukaryota</taxon>
        <taxon>Viridiplantae</taxon>
        <taxon>Chlorophyta</taxon>
        <taxon>core chlorophytes</taxon>
        <taxon>Trebouxiophyceae</taxon>
        <taxon>Chlorellales</taxon>
        <taxon>Chlorellaceae</taxon>
        <taxon>Apatococcus</taxon>
    </lineage>
</organism>
<dbReference type="CDD" id="cd04794">
    <property type="entry name" value="euk_LANCL"/>
    <property type="match status" value="1"/>
</dbReference>
<dbReference type="InterPro" id="IPR007822">
    <property type="entry name" value="LANC-like"/>
</dbReference>
<dbReference type="SMART" id="SM01260">
    <property type="entry name" value="LANC_like"/>
    <property type="match status" value="1"/>
</dbReference>
<evidence type="ECO:0000256" key="2">
    <source>
        <dbReference type="PIRSR" id="PIRSR607822-1"/>
    </source>
</evidence>
<comment type="caution">
    <text evidence="3">The sequence shown here is derived from an EMBL/GenBank/DDBJ whole genome shotgun (WGS) entry which is preliminary data.</text>
</comment>
<keyword evidence="2" id="KW-0862">Zinc</keyword>
<proteinExistence type="inferred from homology"/>
<protein>
    <recommendedName>
        <fullName evidence="5">LanC-like protein 2</fullName>
    </recommendedName>
</protein>
<sequence>MSQPRHFQNNLERTEKLSGQEPVVTVLPSLTQALKVLQKAVATGEGLRGPSVYTGLPGIAFVYLHVHQVLLRNAALAKQLGHQDPIWAEGAAGFLEAAAAILEATAPVACSLHSRHPRMTFLEGYPGVIALQAVCYHHRGKQREALQAAQVLETMASSVTECPEGECEVLYGRAGYLYALCFVQKHLGSEAISSAILETICLQILQEGAANVDMDASLRSWGLMYQWHYKQYLGGCHGIAGILYTLLLSGSALERVITAGDYRTRLQAAASSLLDACFPSGNLPPSLGGRQDTLVQWCHGAPGLTQLLAEMCQSRWQPLFGDELQARARATAERAGNTIWERGLLTKGLGLCHGISGNAYALSAAARAGDDQQMHHSALQFGLFMAEHWEKLYPLPDHPSSLFEGLGGAVCFWMDILDDINQAHFPGFEL</sequence>
<dbReference type="Pfam" id="PF05147">
    <property type="entry name" value="LANC_like"/>
    <property type="match status" value="1"/>
</dbReference>
<evidence type="ECO:0000313" key="3">
    <source>
        <dbReference type="EMBL" id="KAK9840144.1"/>
    </source>
</evidence>
<evidence type="ECO:0008006" key="5">
    <source>
        <dbReference type="Google" id="ProtNLM"/>
    </source>
</evidence>
<name>A0AAW1S2Y2_9CHLO</name>
<dbReference type="GO" id="GO:0031179">
    <property type="term" value="P:peptide modification"/>
    <property type="evidence" value="ECO:0007669"/>
    <property type="project" value="InterPro"/>
</dbReference>
<keyword evidence="2" id="KW-0479">Metal-binding</keyword>
<dbReference type="GO" id="GO:0005975">
    <property type="term" value="P:carbohydrate metabolic process"/>
    <property type="evidence" value="ECO:0007669"/>
    <property type="project" value="InterPro"/>
</dbReference>
<dbReference type="GO" id="GO:0046872">
    <property type="term" value="F:metal ion binding"/>
    <property type="evidence" value="ECO:0007669"/>
    <property type="project" value="UniProtKB-KW"/>
</dbReference>
<feature type="binding site" evidence="2">
    <location>
        <position position="298"/>
    </location>
    <ligand>
        <name>Zn(2+)</name>
        <dbReference type="ChEBI" id="CHEBI:29105"/>
    </ligand>
</feature>
<keyword evidence="4" id="KW-1185">Reference proteome</keyword>
<dbReference type="PRINTS" id="PR01951">
    <property type="entry name" value="LANCEUKARYTE"/>
</dbReference>
<dbReference type="EMBL" id="JALJOS010000004">
    <property type="protein sequence ID" value="KAK9840144.1"/>
    <property type="molecule type" value="Genomic_DNA"/>
</dbReference>
<dbReference type="PANTHER" id="PTHR12736:SF7">
    <property type="entry name" value="LANC-LIKE PROTEIN 3"/>
    <property type="match status" value="1"/>
</dbReference>
<dbReference type="Gene3D" id="1.50.10.10">
    <property type="match status" value="1"/>
</dbReference>
<evidence type="ECO:0000313" key="4">
    <source>
        <dbReference type="Proteomes" id="UP001438707"/>
    </source>
</evidence>